<keyword evidence="2" id="KW-1185">Reference proteome</keyword>
<gene>
    <name evidence="1" type="ORF">Thi970DRAFT_01064</name>
</gene>
<dbReference type="STRING" id="631362.Thi970DRAFT_01064"/>
<name>H8YY74_9GAMM</name>
<dbReference type="HOGENOM" id="CLU_2385212_0_0_6"/>
<proteinExistence type="predicted"/>
<dbReference type="AlphaFoldDB" id="H8YY74"/>
<dbReference type="RefSeq" id="WP_009147484.1">
    <property type="nucleotide sequence ID" value="NZ_CP121471.1"/>
</dbReference>
<protein>
    <submittedName>
        <fullName evidence="1">Uncharacterized protein</fullName>
    </submittedName>
</protein>
<organism evidence="1 2">
    <name type="scientific">Thiorhodovibrio frisius</name>
    <dbReference type="NCBI Taxonomy" id="631362"/>
    <lineage>
        <taxon>Bacteria</taxon>
        <taxon>Pseudomonadati</taxon>
        <taxon>Pseudomonadota</taxon>
        <taxon>Gammaproteobacteria</taxon>
        <taxon>Chromatiales</taxon>
        <taxon>Chromatiaceae</taxon>
        <taxon>Thiorhodovibrio</taxon>
    </lineage>
</organism>
<dbReference type="EMBL" id="JH603168">
    <property type="protein sequence ID" value="EIC23400.1"/>
    <property type="molecule type" value="Genomic_DNA"/>
</dbReference>
<accession>H8YY74</accession>
<reference evidence="1 2" key="2">
    <citation type="submission" date="2011-11" db="EMBL/GenBank/DDBJ databases">
        <authorList>
            <consortium name="US DOE Joint Genome Institute"/>
            <person name="Lucas S."/>
            <person name="Han J."/>
            <person name="Lapidus A."/>
            <person name="Cheng J.-F."/>
            <person name="Goodwin L."/>
            <person name="Pitluck S."/>
            <person name="Peters L."/>
            <person name="Ovchinnikova G."/>
            <person name="Zhang X."/>
            <person name="Detter J.C."/>
            <person name="Han C."/>
            <person name="Tapia R."/>
            <person name="Land M."/>
            <person name="Hauser L."/>
            <person name="Kyrpides N."/>
            <person name="Ivanova N."/>
            <person name="Pagani I."/>
            <person name="Vogl K."/>
            <person name="Liu Z."/>
            <person name="Overmann J."/>
            <person name="Frigaard N.-U."/>
            <person name="Bryant D."/>
            <person name="Woyke T."/>
        </authorList>
    </citation>
    <scope>NUCLEOTIDE SEQUENCE [LARGE SCALE GENOMIC DNA]</scope>
    <source>
        <strain evidence="1 2">970</strain>
    </source>
</reference>
<sequence length="94" mass="10719">MNLPIARTLPDEEIRDAIRAAFSPLECSINTQDDYGTKVSFVVHLPNGKNFPFQPGQNTSRVDTASQLNVILTEARRRIEDMGFVLDHWAYIER</sequence>
<reference evidence="2" key="1">
    <citation type="submission" date="2011-06" db="EMBL/GenBank/DDBJ databases">
        <authorList>
            <consortium name="US DOE Joint Genome Institute (JGI-PGF)"/>
            <person name="Lucas S."/>
            <person name="Han J."/>
            <person name="Lapidus A."/>
            <person name="Cheng J.-F."/>
            <person name="Goodwin L."/>
            <person name="Pitluck S."/>
            <person name="Peters L."/>
            <person name="Land M.L."/>
            <person name="Hauser L."/>
            <person name="Vogl K."/>
            <person name="Liu Z."/>
            <person name="Overmann J."/>
            <person name="Frigaard N.-U."/>
            <person name="Bryant D.A."/>
            <person name="Woyke T.J."/>
        </authorList>
    </citation>
    <scope>NUCLEOTIDE SEQUENCE [LARGE SCALE GENOMIC DNA]</scope>
    <source>
        <strain evidence="2">970</strain>
    </source>
</reference>
<dbReference type="Proteomes" id="UP000002964">
    <property type="component" value="Unassembled WGS sequence"/>
</dbReference>
<evidence type="ECO:0000313" key="2">
    <source>
        <dbReference type="Proteomes" id="UP000002964"/>
    </source>
</evidence>
<evidence type="ECO:0000313" key="1">
    <source>
        <dbReference type="EMBL" id="EIC23400.1"/>
    </source>
</evidence>